<evidence type="ECO:0000313" key="2">
    <source>
        <dbReference type="EMBL" id="CAF4430279.1"/>
    </source>
</evidence>
<sequence>MTAKASLAQERIFLDEQIRFSSTDNNTNMYVIPLIYRIPSMNDHISISQLQHAFQSIIRKHQILRTALYLDANGTIIQHCLDTDAIMSDKKSSRFSIINLRDEEHEQNEIVKKILNQSDLFDLSKGR</sequence>
<feature type="domain" description="Condensation" evidence="1">
    <location>
        <begin position="6"/>
        <end position="126"/>
    </location>
</feature>
<dbReference type="SUPFAM" id="SSF52777">
    <property type="entry name" value="CoA-dependent acyltransferases"/>
    <property type="match status" value="1"/>
</dbReference>
<dbReference type="AlphaFoldDB" id="A0A820R359"/>
<evidence type="ECO:0000313" key="3">
    <source>
        <dbReference type="Proteomes" id="UP000663844"/>
    </source>
</evidence>
<dbReference type="EMBL" id="CAJOAZ010030080">
    <property type="protein sequence ID" value="CAF4430279.1"/>
    <property type="molecule type" value="Genomic_DNA"/>
</dbReference>
<dbReference type="Pfam" id="PF00668">
    <property type="entry name" value="Condensation"/>
    <property type="match status" value="1"/>
</dbReference>
<feature type="non-terminal residue" evidence="2">
    <location>
        <position position="1"/>
    </location>
</feature>
<organism evidence="2 3">
    <name type="scientific">Adineta steineri</name>
    <dbReference type="NCBI Taxonomy" id="433720"/>
    <lineage>
        <taxon>Eukaryota</taxon>
        <taxon>Metazoa</taxon>
        <taxon>Spiralia</taxon>
        <taxon>Gnathifera</taxon>
        <taxon>Rotifera</taxon>
        <taxon>Eurotatoria</taxon>
        <taxon>Bdelloidea</taxon>
        <taxon>Adinetida</taxon>
        <taxon>Adinetidae</taxon>
        <taxon>Adineta</taxon>
    </lineage>
</organism>
<name>A0A820R359_9BILA</name>
<protein>
    <recommendedName>
        <fullName evidence="1">Condensation domain-containing protein</fullName>
    </recommendedName>
</protein>
<dbReference type="GO" id="GO:0003824">
    <property type="term" value="F:catalytic activity"/>
    <property type="evidence" value="ECO:0007669"/>
    <property type="project" value="InterPro"/>
</dbReference>
<dbReference type="InterPro" id="IPR023213">
    <property type="entry name" value="CAT-like_dom_sf"/>
</dbReference>
<gene>
    <name evidence="2" type="ORF">OXD698_LOCUS53186</name>
</gene>
<dbReference type="InterPro" id="IPR001242">
    <property type="entry name" value="Condensation_dom"/>
</dbReference>
<accession>A0A820R359</accession>
<evidence type="ECO:0000259" key="1">
    <source>
        <dbReference type="Pfam" id="PF00668"/>
    </source>
</evidence>
<dbReference type="Gene3D" id="3.30.559.10">
    <property type="entry name" value="Chloramphenicol acetyltransferase-like domain"/>
    <property type="match status" value="1"/>
</dbReference>
<comment type="caution">
    <text evidence="2">The sequence shown here is derived from an EMBL/GenBank/DDBJ whole genome shotgun (WGS) entry which is preliminary data.</text>
</comment>
<reference evidence="2" key="1">
    <citation type="submission" date="2021-02" db="EMBL/GenBank/DDBJ databases">
        <authorList>
            <person name="Nowell W R."/>
        </authorList>
    </citation>
    <scope>NUCLEOTIDE SEQUENCE</scope>
</reference>
<proteinExistence type="predicted"/>
<dbReference type="Proteomes" id="UP000663844">
    <property type="component" value="Unassembled WGS sequence"/>
</dbReference>